<feature type="signal peptide" evidence="1">
    <location>
        <begin position="1"/>
        <end position="24"/>
    </location>
</feature>
<dbReference type="AlphaFoldDB" id="A0A7G7G4Z5"/>
<gene>
    <name evidence="2" type="ORF">HUW51_05600</name>
</gene>
<dbReference type="KEGG" id="aswu:HUW51_05600"/>
<dbReference type="EMBL" id="CP055156">
    <property type="protein sequence ID" value="QNF32229.1"/>
    <property type="molecule type" value="Genomic_DNA"/>
</dbReference>
<protein>
    <recommendedName>
        <fullName evidence="4">DUF4198 domain-containing protein</fullName>
    </recommendedName>
</protein>
<dbReference type="Proteomes" id="UP000515237">
    <property type="component" value="Chromosome"/>
</dbReference>
<evidence type="ECO:0000313" key="2">
    <source>
        <dbReference type="EMBL" id="QNF32229.1"/>
    </source>
</evidence>
<evidence type="ECO:0000313" key="3">
    <source>
        <dbReference type="Proteomes" id="UP000515237"/>
    </source>
</evidence>
<dbReference type="Gene3D" id="2.60.40.10">
    <property type="entry name" value="Immunoglobulins"/>
    <property type="match status" value="1"/>
</dbReference>
<keyword evidence="1" id="KW-0732">Signal</keyword>
<evidence type="ECO:0000256" key="1">
    <source>
        <dbReference type="SAM" id="SignalP"/>
    </source>
</evidence>
<dbReference type="SUPFAM" id="SSF81296">
    <property type="entry name" value="E set domains"/>
    <property type="match status" value="1"/>
</dbReference>
<proteinExistence type="predicted"/>
<evidence type="ECO:0008006" key="4">
    <source>
        <dbReference type="Google" id="ProtNLM"/>
    </source>
</evidence>
<sequence>MRLSKFIMLLSSLLLLETAAYAHALWIETTATGKAGQAHQVKVFYGEFELNNLEPIEKWYADVKTFKLWLTHPNGQQEQITVTPAQDHFTATFTPKTAGQYQLHVNHLTGEVAGTTVYEFNSSATVAVGSEKVNKPVITASKTLTLQLPDTKTPQVKKPLTVNSFYPDGAAKELEITVMSPAGWQRKVNSGTQGQATFTPEWSGKYLLEAQHKENTTGERNGKPYQSIYKISTLQVVVK</sequence>
<dbReference type="InterPro" id="IPR013783">
    <property type="entry name" value="Ig-like_fold"/>
</dbReference>
<name>A0A7G7G4Z5_9BACT</name>
<reference evidence="2 3" key="1">
    <citation type="journal article" date="2018" name="Int. J. Syst. Evol. Microbiol.">
        <title>Adhaeribacter swui sp. nov., isolated from wet mud.</title>
        <authorList>
            <person name="Kim D.U."/>
            <person name="Kim K.W."/>
            <person name="Kang M.S."/>
            <person name="Kim J.Y."/>
            <person name="Jang J.H."/>
            <person name="Kim M.K."/>
        </authorList>
    </citation>
    <scope>NUCLEOTIDE SEQUENCE [LARGE SCALE GENOMIC DNA]</scope>
    <source>
        <strain evidence="2 3">KCTC 52873</strain>
    </source>
</reference>
<dbReference type="RefSeq" id="WP_185273010.1">
    <property type="nucleotide sequence ID" value="NZ_CP055156.1"/>
</dbReference>
<accession>A0A7G7G4Z5</accession>
<feature type="chain" id="PRO_5028942371" description="DUF4198 domain-containing protein" evidence="1">
    <location>
        <begin position="25"/>
        <end position="239"/>
    </location>
</feature>
<organism evidence="2 3">
    <name type="scientific">Adhaeribacter swui</name>
    <dbReference type="NCBI Taxonomy" id="2086471"/>
    <lineage>
        <taxon>Bacteria</taxon>
        <taxon>Pseudomonadati</taxon>
        <taxon>Bacteroidota</taxon>
        <taxon>Cytophagia</taxon>
        <taxon>Cytophagales</taxon>
        <taxon>Hymenobacteraceae</taxon>
        <taxon>Adhaeribacter</taxon>
    </lineage>
</organism>
<dbReference type="InterPro" id="IPR014756">
    <property type="entry name" value="Ig_E-set"/>
</dbReference>
<keyword evidence="3" id="KW-1185">Reference proteome</keyword>